<name>M0MUS7_9EURY</name>
<proteinExistence type="predicted"/>
<reference evidence="2 3" key="1">
    <citation type="journal article" date="2014" name="PLoS Genet.">
        <title>Phylogenetically driven sequencing of extremely halophilic archaea reveals strategies for static and dynamic osmo-response.</title>
        <authorList>
            <person name="Becker E.A."/>
            <person name="Seitzer P.M."/>
            <person name="Tritt A."/>
            <person name="Larsen D."/>
            <person name="Krusor M."/>
            <person name="Yao A.I."/>
            <person name="Wu D."/>
            <person name="Madern D."/>
            <person name="Eisen J.A."/>
            <person name="Darling A.E."/>
            <person name="Facciotti M.T."/>
        </authorList>
    </citation>
    <scope>NUCLEOTIDE SEQUENCE [LARGE SCALE GENOMIC DNA]</scope>
    <source>
        <strain evidence="2 3">DSM 8989</strain>
    </source>
</reference>
<feature type="region of interest" description="Disordered" evidence="1">
    <location>
        <begin position="1"/>
        <end position="62"/>
    </location>
</feature>
<feature type="compositionally biased region" description="Basic residues" evidence="1">
    <location>
        <begin position="51"/>
        <end position="62"/>
    </location>
</feature>
<comment type="caution">
    <text evidence="2">The sequence shown here is derived from an EMBL/GenBank/DDBJ whole genome shotgun (WGS) entry which is preliminary data.</text>
</comment>
<feature type="compositionally biased region" description="Basic and acidic residues" evidence="1">
    <location>
        <begin position="1"/>
        <end position="12"/>
    </location>
</feature>
<dbReference type="EMBL" id="AOME01000080">
    <property type="protein sequence ID" value="EMA49063.1"/>
    <property type="molecule type" value="Genomic_DNA"/>
</dbReference>
<evidence type="ECO:0000256" key="1">
    <source>
        <dbReference type="SAM" id="MobiDB-lite"/>
    </source>
</evidence>
<dbReference type="Proteomes" id="UP000011625">
    <property type="component" value="Unassembled WGS sequence"/>
</dbReference>
<dbReference type="STRING" id="1227456.C450_18754"/>
<gene>
    <name evidence="2" type="ORF">C450_18754</name>
</gene>
<evidence type="ECO:0000313" key="3">
    <source>
        <dbReference type="Proteomes" id="UP000011625"/>
    </source>
</evidence>
<evidence type="ECO:0000313" key="2">
    <source>
        <dbReference type="EMBL" id="EMA49063.1"/>
    </source>
</evidence>
<feature type="compositionally biased region" description="Basic and acidic residues" evidence="1">
    <location>
        <begin position="27"/>
        <end position="38"/>
    </location>
</feature>
<organism evidence="2 3">
    <name type="scientific">Halococcus salifodinae DSM 8989</name>
    <dbReference type="NCBI Taxonomy" id="1227456"/>
    <lineage>
        <taxon>Archaea</taxon>
        <taxon>Methanobacteriati</taxon>
        <taxon>Methanobacteriota</taxon>
        <taxon>Stenosarchaea group</taxon>
        <taxon>Halobacteria</taxon>
        <taxon>Halobacteriales</taxon>
        <taxon>Halococcaceae</taxon>
        <taxon>Halococcus</taxon>
    </lineage>
</organism>
<sequence length="62" mass="6899">MDHCTDDGRRSPAFEPPVRHAVSSSRHGRDPFGGEPIDRAIAWRPEGHRTPTQRRLPRGGAS</sequence>
<dbReference type="AlphaFoldDB" id="M0MUS7"/>
<keyword evidence="3" id="KW-1185">Reference proteome</keyword>
<accession>M0MUS7</accession>
<protein>
    <submittedName>
        <fullName evidence="2">Uncharacterized protein</fullName>
    </submittedName>
</protein>